<reference evidence="1 2" key="1">
    <citation type="journal article" date="2019" name="Nat. Ecol. Evol.">
        <title>Megaphylogeny resolves global patterns of mushroom evolution.</title>
        <authorList>
            <person name="Varga T."/>
            <person name="Krizsan K."/>
            <person name="Foldi C."/>
            <person name="Dima B."/>
            <person name="Sanchez-Garcia M."/>
            <person name="Sanchez-Ramirez S."/>
            <person name="Szollosi G.J."/>
            <person name="Szarkandi J.G."/>
            <person name="Papp V."/>
            <person name="Albert L."/>
            <person name="Andreopoulos W."/>
            <person name="Angelini C."/>
            <person name="Antonin V."/>
            <person name="Barry K.W."/>
            <person name="Bougher N.L."/>
            <person name="Buchanan P."/>
            <person name="Buyck B."/>
            <person name="Bense V."/>
            <person name="Catcheside P."/>
            <person name="Chovatia M."/>
            <person name="Cooper J."/>
            <person name="Damon W."/>
            <person name="Desjardin D."/>
            <person name="Finy P."/>
            <person name="Geml J."/>
            <person name="Haridas S."/>
            <person name="Hughes K."/>
            <person name="Justo A."/>
            <person name="Karasinski D."/>
            <person name="Kautmanova I."/>
            <person name="Kiss B."/>
            <person name="Kocsube S."/>
            <person name="Kotiranta H."/>
            <person name="LaButti K.M."/>
            <person name="Lechner B.E."/>
            <person name="Liimatainen K."/>
            <person name="Lipzen A."/>
            <person name="Lukacs Z."/>
            <person name="Mihaltcheva S."/>
            <person name="Morgado L.N."/>
            <person name="Niskanen T."/>
            <person name="Noordeloos M.E."/>
            <person name="Ohm R.A."/>
            <person name="Ortiz-Santana B."/>
            <person name="Ovrebo C."/>
            <person name="Racz N."/>
            <person name="Riley R."/>
            <person name="Savchenko A."/>
            <person name="Shiryaev A."/>
            <person name="Soop K."/>
            <person name="Spirin V."/>
            <person name="Szebenyi C."/>
            <person name="Tomsovsky M."/>
            <person name="Tulloss R.E."/>
            <person name="Uehling J."/>
            <person name="Grigoriev I.V."/>
            <person name="Vagvolgyi C."/>
            <person name="Papp T."/>
            <person name="Martin F.M."/>
            <person name="Miettinen O."/>
            <person name="Hibbett D.S."/>
            <person name="Nagy L.G."/>
        </authorList>
    </citation>
    <scope>NUCLEOTIDE SEQUENCE [LARGE SCALE GENOMIC DNA]</scope>
    <source>
        <strain evidence="1 2">CBS 962.96</strain>
    </source>
</reference>
<dbReference type="Proteomes" id="UP000297245">
    <property type="component" value="Unassembled WGS sequence"/>
</dbReference>
<dbReference type="AlphaFoldDB" id="A0A4S8M245"/>
<gene>
    <name evidence="1" type="ORF">K435DRAFT_966196</name>
</gene>
<dbReference type="EMBL" id="ML179188">
    <property type="protein sequence ID" value="THU95961.1"/>
    <property type="molecule type" value="Genomic_DNA"/>
</dbReference>
<evidence type="ECO:0000313" key="2">
    <source>
        <dbReference type="Proteomes" id="UP000297245"/>
    </source>
</evidence>
<keyword evidence="2" id="KW-1185">Reference proteome</keyword>
<accession>A0A4S8M245</accession>
<sequence>MAQATSRVVKLKDIFCGLERDSKRIRPRDLHHEKPGRPLPLTGEGKSFYAFNIEAVSKEVDKFFDQPLPEHLDKISPVLLNSLDEPPDASEADSDFFGYLEDAIAIPPDEESFVGDFVVVVLKLMGYASGRRRIIHQRREISFEMCGQKVDAKMDVCVMERGALKYLLLVQEDKRHLYKVDPEPLNQLIAEAIAAFYQNNILRERAGLARVSDAVIPGINMLGSAPTFYKIPVSEALVKAIITG</sequence>
<organism evidence="1 2">
    <name type="scientific">Dendrothele bispora (strain CBS 962.96)</name>
    <dbReference type="NCBI Taxonomy" id="1314807"/>
    <lineage>
        <taxon>Eukaryota</taxon>
        <taxon>Fungi</taxon>
        <taxon>Dikarya</taxon>
        <taxon>Basidiomycota</taxon>
        <taxon>Agaricomycotina</taxon>
        <taxon>Agaricomycetes</taxon>
        <taxon>Agaricomycetidae</taxon>
        <taxon>Agaricales</taxon>
        <taxon>Agaricales incertae sedis</taxon>
        <taxon>Dendrothele</taxon>
    </lineage>
</organism>
<evidence type="ECO:0000313" key="1">
    <source>
        <dbReference type="EMBL" id="THU95961.1"/>
    </source>
</evidence>
<dbReference type="OrthoDB" id="3213671at2759"/>
<proteinExistence type="predicted"/>
<name>A0A4S8M245_DENBC</name>
<protein>
    <submittedName>
        <fullName evidence="1">Uncharacterized protein</fullName>
    </submittedName>
</protein>